<evidence type="ECO:0000256" key="1">
    <source>
        <dbReference type="SAM" id="MobiDB-lite"/>
    </source>
</evidence>
<accession>A0AAD8YEV0</accession>
<gene>
    <name evidence="2" type="ORF">QTG54_005508</name>
</gene>
<name>A0AAD8YEV0_9STRA</name>
<keyword evidence="3" id="KW-1185">Reference proteome</keyword>
<reference evidence="2" key="1">
    <citation type="submission" date="2023-06" db="EMBL/GenBank/DDBJ databases">
        <title>Survivors Of The Sea: Transcriptome response of Skeletonema marinoi to long-term dormancy.</title>
        <authorList>
            <person name="Pinder M.I.M."/>
            <person name="Kourtchenko O."/>
            <person name="Robertson E.K."/>
            <person name="Larsson T."/>
            <person name="Maumus F."/>
            <person name="Osuna-Cruz C.M."/>
            <person name="Vancaester E."/>
            <person name="Stenow R."/>
            <person name="Vandepoele K."/>
            <person name="Ploug H."/>
            <person name="Bruchert V."/>
            <person name="Godhe A."/>
            <person name="Topel M."/>
        </authorList>
    </citation>
    <scope>NUCLEOTIDE SEQUENCE</scope>
    <source>
        <strain evidence="2">R05AC</strain>
    </source>
</reference>
<dbReference type="EMBL" id="JATAAI010000008">
    <property type="protein sequence ID" value="KAK1743911.1"/>
    <property type="molecule type" value="Genomic_DNA"/>
</dbReference>
<feature type="compositionally biased region" description="Acidic residues" evidence="1">
    <location>
        <begin position="23"/>
        <end position="34"/>
    </location>
</feature>
<dbReference type="Proteomes" id="UP001224775">
    <property type="component" value="Unassembled WGS sequence"/>
</dbReference>
<evidence type="ECO:0000313" key="2">
    <source>
        <dbReference type="EMBL" id="KAK1743911.1"/>
    </source>
</evidence>
<dbReference type="AlphaFoldDB" id="A0AAD8YEV0"/>
<sequence>MRMYFDKALMSSASFLSSHDASENDSGENDENDDNNNPLSSPSAVSGAARAAAVADSLRCRQFECLPIFLEEKPKRPNNIEGALEAKPTDSNATKKVKDALKKQEQEKANAYMGVVQLMNYDKFAYGALNDADSVTTQSLETYWKSLARAQTPSAEEDLFSETEDSSSFFLPEPSSSISSTPTSTSVEAVQMMEYHLWRSLDNMLRLLSMVSSASVPLPSQLMGLLPKRDDWPQDFLLEGAATSLENSGGNIGTSFKSPFVRVDQVAASSSKYSPLRRAHRLSYVIWMLLDGLSITGNDQPTRRDVLKMTSVLARLEAAKRTIDGVNDILKQLIPPPKKE</sequence>
<protein>
    <submittedName>
        <fullName evidence="2">Uncharacterized protein</fullName>
    </submittedName>
</protein>
<evidence type="ECO:0000313" key="3">
    <source>
        <dbReference type="Proteomes" id="UP001224775"/>
    </source>
</evidence>
<proteinExistence type="predicted"/>
<feature type="compositionally biased region" description="Low complexity" evidence="1">
    <location>
        <begin position="166"/>
        <end position="183"/>
    </location>
</feature>
<organism evidence="2 3">
    <name type="scientific">Skeletonema marinoi</name>
    <dbReference type="NCBI Taxonomy" id="267567"/>
    <lineage>
        <taxon>Eukaryota</taxon>
        <taxon>Sar</taxon>
        <taxon>Stramenopiles</taxon>
        <taxon>Ochrophyta</taxon>
        <taxon>Bacillariophyta</taxon>
        <taxon>Coscinodiscophyceae</taxon>
        <taxon>Thalassiosirophycidae</taxon>
        <taxon>Thalassiosirales</taxon>
        <taxon>Skeletonemataceae</taxon>
        <taxon>Skeletonema</taxon>
        <taxon>Skeletonema marinoi-dohrnii complex</taxon>
    </lineage>
</organism>
<feature type="region of interest" description="Disordered" evidence="1">
    <location>
        <begin position="15"/>
        <end position="46"/>
    </location>
</feature>
<comment type="caution">
    <text evidence="2">The sequence shown here is derived from an EMBL/GenBank/DDBJ whole genome shotgun (WGS) entry which is preliminary data.</text>
</comment>
<feature type="compositionally biased region" description="Low complexity" evidence="1">
    <location>
        <begin position="35"/>
        <end position="46"/>
    </location>
</feature>
<feature type="region of interest" description="Disordered" evidence="1">
    <location>
        <begin position="161"/>
        <end position="183"/>
    </location>
</feature>